<keyword evidence="10" id="KW-1185">Reference proteome</keyword>
<proteinExistence type="inferred from homology"/>
<dbReference type="PIRSF" id="PIRSF028763">
    <property type="entry name" value="RNA_pol_Rpc34"/>
    <property type="match status" value="1"/>
</dbReference>
<dbReference type="OMA" id="VGTTKKC"/>
<dbReference type="InterPro" id="IPR007832">
    <property type="entry name" value="RNA_pol_Rpc34"/>
</dbReference>
<reference evidence="9 10" key="1">
    <citation type="journal article" date="2010" name="Science">
        <title>Genomic comparison of the ants Camponotus floridanus and Harpegnathos saltator.</title>
        <authorList>
            <person name="Bonasio R."/>
            <person name="Zhang G."/>
            <person name="Ye C."/>
            <person name="Mutti N.S."/>
            <person name="Fang X."/>
            <person name="Qin N."/>
            <person name="Donahue G."/>
            <person name="Yang P."/>
            <person name="Li Q."/>
            <person name="Li C."/>
            <person name="Zhang P."/>
            <person name="Huang Z."/>
            <person name="Berger S.L."/>
            <person name="Reinberg D."/>
            <person name="Wang J."/>
            <person name="Liebig J."/>
        </authorList>
    </citation>
    <scope>NUCLEOTIDE SEQUENCE [LARGE SCALE GENOMIC DNA]</scope>
    <source>
        <strain evidence="9 10">R22 G/1</strain>
    </source>
</reference>
<dbReference type="SUPFAM" id="SSF46785">
    <property type="entry name" value="Winged helix' DNA-binding domain"/>
    <property type="match status" value="2"/>
</dbReference>
<dbReference type="Gene3D" id="1.10.10.10">
    <property type="entry name" value="Winged helix-like DNA-binding domain superfamily/Winged helix DNA-binding domain"/>
    <property type="match status" value="2"/>
</dbReference>
<dbReference type="InterPro" id="IPR036388">
    <property type="entry name" value="WH-like_DNA-bd_sf"/>
</dbReference>
<dbReference type="AlphaFoldDB" id="E2BG67"/>
<dbReference type="InterPro" id="IPR036390">
    <property type="entry name" value="WH_DNA-bd_sf"/>
</dbReference>
<dbReference type="InParanoid" id="E2BG67"/>
<dbReference type="PhylomeDB" id="E2BG67"/>
<comment type="subcellular location">
    <subcellularLocation>
        <location evidence="1 7">Nucleus</location>
    </subcellularLocation>
</comment>
<dbReference type="GO" id="GO:0005654">
    <property type="term" value="C:nucleoplasm"/>
    <property type="evidence" value="ECO:0007669"/>
    <property type="project" value="UniProtKB-ARBA"/>
</dbReference>
<dbReference type="KEGG" id="hst:105182459"/>
<dbReference type="Proteomes" id="UP000008237">
    <property type="component" value="Unassembled WGS sequence"/>
</dbReference>
<keyword evidence="3 7" id="KW-0240">DNA-directed RNA polymerase</keyword>
<comment type="similarity">
    <text evidence="2 7">Belongs to the eukaryotic RPC34/RPC39 RNA polymerase subunit family.</text>
</comment>
<gene>
    <name evidence="9" type="ORF">EAI_16019</name>
</gene>
<dbReference type="InterPro" id="IPR016049">
    <property type="entry name" value="RNA_pol_Rpc34-like"/>
</dbReference>
<keyword evidence="4 7" id="KW-0804">Transcription</keyword>
<dbReference type="STRING" id="610380.E2BG67"/>
<dbReference type="FunFam" id="1.10.10.10:FF:000237">
    <property type="entry name" value="DNA-directed RNA polymerase III subunit RPC6"/>
    <property type="match status" value="1"/>
</dbReference>
<evidence type="ECO:0000256" key="4">
    <source>
        <dbReference type="ARBA" id="ARBA00023163"/>
    </source>
</evidence>
<dbReference type="FunCoup" id="E2BG67">
    <property type="interactions" value="1599"/>
</dbReference>
<dbReference type="FunFam" id="1.10.10.10:FF:000116">
    <property type="entry name" value="DNA-directed RNA polymerase III subunit RPC6"/>
    <property type="match status" value="1"/>
</dbReference>
<evidence type="ECO:0000256" key="7">
    <source>
        <dbReference type="PIRNR" id="PIRNR028763"/>
    </source>
</evidence>
<evidence type="ECO:0000256" key="6">
    <source>
        <dbReference type="ARBA" id="ARBA00055148"/>
    </source>
</evidence>
<evidence type="ECO:0000313" key="10">
    <source>
        <dbReference type="Proteomes" id="UP000008237"/>
    </source>
</evidence>
<sequence>MAAETRPSATQQRINDSNSMQATATRLNVAAHTLPNTIEQKIISLAKTRPKGISDKDLATELPDLQPFQRAQIINKLLTQGCFELLKQGESLFYRLKDLSKTKAVKGADNEEKIVYTIIEEAGNKGIWIRDIRFKSNLAPTQLNKILKSLETKKCIKAVKSVAASKKKVYMLYSLEPDRSVTGGAWYQDQDFETEFVDILTQSCYTYLNAKATEAKNCKHGPIVTRNMSFVSSKDVHKYITHSGVSKVVLSVEDIEMLLNALVYDGKIEKTATEEGNFMYRAIQPLLSSPGLIKAPCGICPVRKNCSNVGEVTPIKCEYITKWLEFGSESI</sequence>
<accession>E2BG67</accession>
<evidence type="ECO:0000256" key="3">
    <source>
        <dbReference type="ARBA" id="ARBA00022478"/>
    </source>
</evidence>
<name>E2BG67_HARSA</name>
<keyword evidence="5 7" id="KW-0539">Nucleus</keyword>
<dbReference type="EMBL" id="GL448115">
    <property type="protein sequence ID" value="EFN85335.1"/>
    <property type="molecule type" value="Genomic_DNA"/>
</dbReference>
<dbReference type="Pfam" id="PF05158">
    <property type="entry name" value="RNA_pol_Rpc34"/>
    <property type="match status" value="1"/>
</dbReference>
<feature type="region of interest" description="Disordered" evidence="8">
    <location>
        <begin position="1"/>
        <end position="20"/>
    </location>
</feature>
<evidence type="ECO:0000313" key="9">
    <source>
        <dbReference type="EMBL" id="EFN85335.1"/>
    </source>
</evidence>
<evidence type="ECO:0000256" key="1">
    <source>
        <dbReference type="ARBA" id="ARBA00004123"/>
    </source>
</evidence>
<comment type="function">
    <text evidence="6 7">DNA-dependent RNA polymerase catalyzes the transcription of DNA into RNA using the four ribonucleoside triphosphates as substrates. Specific peripheric component of RNA polymerase III which synthesizes small RNAs, such as 5S rRNA and tRNAs.</text>
</comment>
<dbReference type="GO" id="GO:0005737">
    <property type="term" value="C:cytoplasm"/>
    <property type="evidence" value="ECO:0007669"/>
    <property type="project" value="UniProtKB-ARBA"/>
</dbReference>
<evidence type="ECO:0000256" key="2">
    <source>
        <dbReference type="ARBA" id="ARBA00011038"/>
    </source>
</evidence>
<feature type="compositionally biased region" description="Polar residues" evidence="8">
    <location>
        <begin position="7"/>
        <end position="20"/>
    </location>
</feature>
<dbReference type="OrthoDB" id="613763at2759"/>
<evidence type="ECO:0000256" key="8">
    <source>
        <dbReference type="SAM" id="MobiDB-lite"/>
    </source>
</evidence>
<dbReference type="GO" id="GO:0005666">
    <property type="term" value="C:RNA polymerase III complex"/>
    <property type="evidence" value="ECO:0007669"/>
    <property type="project" value="UniProtKB-UniRule"/>
</dbReference>
<organism evidence="10">
    <name type="scientific">Harpegnathos saltator</name>
    <name type="common">Jerdon's jumping ant</name>
    <dbReference type="NCBI Taxonomy" id="610380"/>
    <lineage>
        <taxon>Eukaryota</taxon>
        <taxon>Metazoa</taxon>
        <taxon>Ecdysozoa</taxon>
        <taxon>Arthropoda</taxon>
        <taxon>Hexapoda</taxon>
        <taxon>Insecta</taxon>
        <taxon>Pterygota</taxon>
        <taxon>Neoptera</taxon>
        <taxon>Endopterygota</taxon>
        <taxon>Hymenoptera</taxon>
        <taxon>Apocrita</taxon>
        <taxon>Aculeata</taxon>
        <taxon>Formicoidea</taxon>
        <taxon>Formicidae</taxon>
        <taxon>Ponerinae</taxon>
        <taxon>Ponerini</taxon>
        <taxon>Harpegnathos</taxon>
    </lineage>
</organism>
<evidence type="ECO:0000256" key="5">
    <source>
        <dbReference type="ARBA" id="ARBA00023242"/>
    </source>
</evidence>
<dbReference type="GO" id="GO:0006383">
    <property type="term" value="P:transcription by RNA polymerase III"/>
    <property type="evidence" value="ECO:0007669"/>
    <property type="project" value="UniProtKB-UniRule"/>
</dbReference>
<dbReference type="PANTHER" id="PTHR12780">
    <property type="entry name" value="RNA POLYMERASE III DNA DIRECTED , 39KD SUBUNIT-RELATED"/>
    <property type="match status" value="1"/>
</dbReference>
<protein>
    <recommendedName>
        <fullName evidence="7">DNA-directed RNA polymerase III subunit RPC6</fullName>
        <shortName evidence="7">RNA polymerase III subunit C6</shortName>
    </recommendedName>
</protein>